<organism evidence="6 7">
    <name type="scientific">Solanum commersonii</name>
    <name type="common">Commerson's wild potato</name>
    <name type="synonym">Commerson's nightshade</name>
    <dbReference type="NCBI Taxonomy" id="4109"/>
    <lineage>
        <taxon>Eukaryota</taxon>
        <taxon>Viridiplantae</taxon>
        <taxon>Streptophyta</taxon>
        <taxon>Embryophyta</taxon>
        <taxon>Tracheophyta</taxon>
        <taxon>Spermatophyta</taxon>
        <taxon>Magnoliopsida</taxon>
        <taxon>eudicotyledons</taxon>
        <taxon>Gunneridae</taxon>
        <taxon>Pentapetalae</taxon>
        <taxon>asterids</taxon>
        <taxon>lamiids</taxon>
        <taxon>Solanales</taxon>
        <taxon>Solanaceae</taxon>
        <taxon>Solanoideae</taxon>
        <taxon>Solaneae</taxon>
        <taxon>Solanum</taxon>
    </lineage>
</organism>
<dbReference type="Proteomes" id="UP000824120">
    <property type="component" value="Chromosome 4"/>
</dbReference>
<dbReference type="Gene3D" id="3.40.50.2000">
    <property type="entry name" value="Glycogen Phosphorylase B"/>
    <property type="match status" value="4"/>
</dbReference>
<dbReference type="InterPro" id="IPR004276">
    <property type="entry name" value="GlycoTrans_28_N"/>
</dbReference>
<evidence type="ECO:0000256" key="3">
    <source>
        <dbReference type="ARBA" id="ARBA00022833"/>
    </source>
</evidence>
<dbReference type="Pfam" id="PF03033">
    <property type="entry name" value="Glyco_transf_28"/>
    <property type="match status" value="1"/>
</dbReference>
<dbReference type="Pfam" id="PF04998">
    <property type="entry name" value="RNA_pol_Rpb1_5"/>
    <property type="match status" value="1"/>
</dbReference>
<proteinExistence type="predicted"/>
<dbReference type="CDD" id="cd03784">
    <property type="entry name" value="GT1_Gtf-like"/>
    <property type="match status" value="1"/>
</dbReference>
<evidence type="ECO:0000313" key="6">
    <source>
        <dbReference type="EMBL" id="KAG5611292.1"/>
    </source>
</evidence>
<evidence type="ECO:0000259" key="5">
    <source>
        <dbReference type="Pfam" id="PF04998"/>
    </source>
</evidence>
<gene>
    <name evidence="6" type="ORF">H5410_022573</name>
</gene>
<dbReference type="AlphaFoldDB" id="A0A9J5ZI91"/>
<dbReference type="InterPro" id="IPR002213">
    <property type="entry name" value="UDP_glucos_trans"/>
</dbReference>
<keyword evidence="7" id="KW-1185">Reference proteome</keyword>
<accession>A0A9J5ZI91</accession>
<dbReference type="FunFam" id="3.40.50.2000:FF:000009">
    <property type="entry name" value="Sterol 3-beta-glucosyltransferase UGT80A2"/>
    <property type="match status" value="1"/>
</dbReference>
<dbReference type="OrthoDB" id="5835829at2759"/>
<dbReference type="SUPFAM" id="SSF64484">
    <property type="entry name" value="beta and beta-prime subunits of DNA dependent RNA-polymerase"/>
    <property type="match status" value="1"/>
</dbReference>
<dbReference type="InterPro" id="IPR050426">
    <property type="entry name" value="Glycosyltransferase_28"/>
</dbReference>
<dbReference type="GO" id="GO:0006351">
    <property type="term" value="P:DNA-templated transcription"/>
    <property type="evidence" value="ECO:0007669"/>
    <property type="project" value="InterPro"/>
</dbReference>
<dbReference type="InterPro" id="IPR007081">
    <property type="entry name" value="RNA_pol_Rpb1_5"/>
</dbReference>
<name>A0A9J5ZI91_SOLCO</name>
<evidence type="ECO:0000259" key="4">
    <source>
        <dbReference type="Pfam" id="PF03033"/>
    </source>
</evidence>
<evidence type="ECO:0000256" key="2">
    <source>
        <dbReference type="ARBA" id="ARBA00022679"/>
    </source>
</evidence>
<dbReference type="GO" id="GO:0003899">
    <property type="term" value="F:DNA-directed RNA polymerase activity"/>
    <property type="evidence" value="ECO:0007669"/>
    <property type="project" value="UniProtKB-EC"/>
</dbReference>
<dbReference type="PANTHER" id="PTHR48050">
    <property type="entry name" value="STEROL 3-BETA-GLUCOSYLTRANSFERASE"/>
    <property type="match status" value="1"/>
</dbReference>
<dbReference type="EMBL" id="JACXVP010000004">
    <property type="protein sequence ID" value="KAG5611292.1"/>
    <property type="molecule type" value="Genomic_DNA"/>
</dbReference>
<dbReference type="SUPFAM" id="SSF53756">
    <property type="entry name" value="UDP-Glycosyltransferase/glycogen phosphorylase"/>
    <property type="match status" value="2"/>
</dbReference>
<dbReference type="GO" id="GO:0016906">
    <property type="term" value="F:sterol 3-beta-glucosyltransferase activity"/>
    <property type="evidence" value="ECO:0007669"/>
    <property type="project" value="UniProtKB-ARBA"/>
</dbReference>
<keyword evidence="2" id="KW-0808">Transferase</keyword>
<feature type="domain" description="RNA polymerase Rpb1" evidence="5">
    <location>
        <begin position="221"/>
        <end position="264"/>
    </location>
</feature>
<feature type="domain" description="Glycosyltransferase family 28 N-terminal" evidence="4">
    <location>
        <begin position="290"/>
        <end position="370"/>
    </location>
</feature>
<evidence type="ECO:0000256" key="1">
    <source>
        <dbReference type="ARBA" id="ARBA00012418"/>
    </source>
</evidence>
<dbReference type="PANTHER" id="PTHR48050:SF2">
    <property type="entry name" value="STEROL 3-BETA-GLUCOSYLTRANSFERASE UGT80A2-LIKE"/>
    <property type="match status" value="1"/>
</dbReference>
<dbReference type="Gene3D" id="1.10.1790.20">
    <property type="match status" value="1"/>
</dbReference>
<reference evidence="6 7" key="1">
    <citation type="submission" date="2020-09" db="EMBL/GenBank/DDBJ databases">
        <title>De no assembly of potato wild relative species, Solanum commersonii.</title>
        <authorList>
            <person name="Cho K."/>
        </authorList>
    </citation>
    <scope>NUCLEOTIDE SEQUENCE [LARGE SCALE GENOMIC DNA]</scope>
    <source>
        <strain evidence="6">LZ3.2</strain>
        <tissue evidence="6">Leaf</tissue>
    </source>
</reference>
<keyword evidence="3" id="KW-0862">Zinc</keyword>
<protein>
    <recommendedName>
        <fullName evidence="1">DNA-directed RNA polymerase</fullName>
        <ecNumber evidence="1">2.7.7.6</ecNumber>
    </recommendedName>
</protein>
<comment type="caution">
    <text evidence="6">The sequence shown here is derived from an EMBL/GenBank/DDBJ whole genome shotgun (WGS) entry which is preliminary data.</text>
</comment>
<dbReference type="GO" id="GO:0003677">
    <property type="term" value="F:DNA binding"/>
    <property type="evidence" value="ECO:0007669"/>
    <property type="project" value="InterPro"/>
</dbReference>
<evidence type="ECO:0000313" key="7">
    <source>
        <dbReference type="Proteomes" id="UP000824120"/>
    </source>
</evidence>
<sequence length="687" mass="76728">MERGCVEGWRRRNLADEDFRLSMEDSLEKNNGLRDSGEVPVDIEIEIQGETNGNQTNKESIDANCINVEGSVSGNETGHSATNVEKPVEKLEPGTSQPVKAGRQIQNQNRALRLLAAKLFDDRVPLRKKACLKLFNRLATVQDDGTVQFEVPGDIKPEKLDFGTGVENGHRVRLATHANFKEFVLGAGLEFYPLGGDPKSWNKCIPRILGIPWGFLIGAELTIAQSRISLVNKIQQVYRSQGVQIHNRHIEIIVRQITSKVLISEDGMSNVFSPGELIGLVISPSTDMVKNKGFLPSGPSEILIQRNQIKDIVFSLLPACVDPDPESNVPFKVNAIIANPPAYGHTHVAEALQVPLHLFFTMPWTPTSEFPHPLSRVKQSVANRLSYQVVDGLIWLGIRDVINDFRKKKLMLRRLTYLSNSNSYHSDVPFGYIWSPHLVPKPKDWGPKIDVVGFCFLDLASNYEPPESLVKWLEDGEKPIYIGFGSLPVQEPEKMTEIIVQALEITGQRVKEPKDFVYLLDNCPHDWLFLQCAAVVHHGGAGTTAAGLKAAVIFDFEHHDIPVYCLILIDNILDDFQCPTTVVPFFGDQQFWGERVHARGVGPAPIPVDEFSLEELVAAIWFMLDPKVKECAVELAKAMEHEDGVTGAVKAFYKHFHLESLEPKPEVSKIKKSYPKVHPDVRGTETT</sequence>
<dbReference type="EC" id="2.7.7.6" evidence="1"/>
<dbReference type="GO" id="GO:0005975">
    <property type="term" value="P:carbohydrate metabolic process"/>
    <property type="evidence" value="ECO:0007669"/>
    <property type="project" value="InterPro"/>
</dbReference>